<protein>
    <submittedName>
        <fullName evidence="1">Uncharacterized protein</fullName>
    </submittedName>
</protein>
<evidence type="ECO:0000313" key="1">
    <source>
        <dbReference type="EMBL" id="MET3597073.1"/>
    </source>
</evidence>
<dbReference type="EMBL" id="JBEPLM010000020">
    <property type="protein sequence ID" value="MET3597073.1"/>
    <property type="molecule type" value="Genomic_DNA"/>
</dbReference>
<organism evidence="1 2">
    <name type="scientific">Mesorhizobium shonense</name>
    <dbReference type="NCBI Taxonomy" id="1209948"/>
    <lineage>
        <taxon>Bacteria</taxon>
        <taxon>Pseudomonadati</taxon>
        <taxon>Pseudomonadota</taxon>
        <taxon>Alphaproteobacteria</taxon>
        <taxon>Hyphomicrobiales</taxon>
        <taxon>Phyllobacteriaceae</taxon>
        <taxon>Mesorhizobium</taxon>
    </lineage>
</organism>
<evidence type="ECO:0000313" key="2">
    <source>
        <dbReference type="Proteomes" id="UP001549036"/>
    </source>
</evidence>
<dbReference type="Proteomes" id="UP001549036">
    <property type="component" value="Unassembled WGS sequence"/>
</dbReference>
<accession>A0ABV2I2I4</accession>
<reference evidence="1 2" key="1">
    <citation type="submission" date="2024-06" db="EMBL/GenBank/DDBJ databases">
        <title>Genomic Encyclopedia of Type Strains, Phase IV (KMG-IV): sequencing the most valuable type-strain genomes for metagenomic binning, comparative biology and taxonomic classification.</title>
        <authorList>
            <person name="Goeker M."/>
        </authorList>
    </citation>
    <scope>NUCLEOTIDE SEQUENCE [LARGE SCALE GENOMIC DNA]</scope>
    <source>
        <strain evidence="1 2">DSM 29846</strain>
    </source>
</reference>
<sequence>MRTILALAALATCFALWDRFANEGAFSAALQRNIFGAGLSG</sequence>
<keyword evidence="2" id="KW-1185">Reference proteome</keyword>
<comment type="caution">
    <text evidence="1">The sequence shown here is derived from an EMBL/GenBank/DDBJ whole genome shotgun (WGS) entry which is preliminary data.</text>
</comment>
<proteinExistence type="predicted"/>
<name>A0ABV2I2I4_9HYPH</name>
<gene>
    <name evidence="1" type="ORF">ABID26_006497</name>
</gene>